<feature type="transmembrane region" description="Helical" evidence="9">
    <location>
        <begin position="239"/>
        <end position="264"/>
    </location>
</feature>
<feature type="transmembrane region" description="Helical" evidence="9">
    <location>
        <begin position="390"/>
        <end position="410"/>
    </location>
</feature>
<feature type="transmembrane region" description="Helical" evidence="9">
    <location>
        <begin position="143"/>
        <end position="163"/>
    </location>
</feature>
<evidence type="ECO:0000256" key="8">
    <source>
        <dbReference type="ARBA" id="ARBA00023136"/>
    </source>
</evidence>
<organism evidence="10 11">
    <name type="scientific">Treponema saccharophilum DSM 2985</name>
    <dbReference type="NCBI Taxonomy" id="907348"/>
    <lineage>
        <taxon>Bacteria</taxon>
        <taxon>Pseudomonadati</taxon>
        <taxon>Spirochaetota</taxon>
        <taxon>Spirochaetia</taxon>
        <taxon>Spirochaetales</taxon>
        <taxon>Treponemataceae</taxon>
        <taxon>Treponema</taxon>
    </lineage>
</organism>
<name>H7EPQ3_9SPIR</name>
<protein>
    <submittedName>
        <fullName evidence="10">Amino acid carrier protein</fullName>
    </submittedName>
</protein>
<keyword evidence="8 9" id="KW-0472">Membrane</keyword>
<comment type="caution">
    <text evidence="10">The sequence shown here is derived from an EMBL/GenBank/DDBJ whole genome shotgun (WGS) entry which is preliminary data.</text>
</comment>
<reference evidence="10 11" key="1">
    <citation type="submission" date="2011-09" db="EMBL/GenBank/DDBJ databases">
        <title>The draft genome of Treponema saccharophilum DSM 2985.</title>
        <authorList>
            <consortium name="US DOE Joint Genome Institute (JGI-PGF)"/>
            <person name="Lucas S."/>
            <person name="Copeland A."/>
            <person name="Lapidus A."/>
            <person name="Glavina del Rio T."/>
            <person name="Dalin E."/>
            <person name="Tice H."/>
            <person name="Bruce D."/>
            <person name="Goodwin L."/>
            <person name="Pitluck S."/>
            <person name="Peters L."/>
            <person name="Kyrpides N."/>
            <person name="Mavromatis K."/>
            <person name="Ivanova N."/>
            <person name="Markowitz V."/>
            <person name="Cheng J.-F."/>
            <person name="Hugenholtz P."/>
            <person name="Woyke T."/>
            <person name="Wu D."/>
            <person name="Gronow S."/>
            <person name="Wellnitz S."/>
            <person name="Brambilla E."/>
            <person name="Klenk H.-P."/>
            <person name="Eisen J.A."/>
        </authorList>
    </citation>
    <scope>NUCLEOTIDE SEQUENCE [LARGE SCALE GENOMIC DNA]</scope>
    <source>
        <strain evidence="10 11">DSM 2985</strain>
    </source>
</reference>
<comment type="similarity">
    <text evidence="2 9">Belongs to the alanine or glycine:cation symporter (AGCS) (TC 2.A.25) family.</text>
</comment>
<proteinExistence type="inferred from homology"/>
<dbReference type="EMBL" id="AGRW01000055">
    <property type="protein sequence ID" value="EIC00454.1"/>
    <property type="molecule type" value="Genomic_DNA"/>
</dbReference>
<evidence type="ECO:0000313" key="10">
    <source>
        <dbReference type="EMBL" id="EIC00454.1"/>
    </source>
</evidence>
<dbReference type="FunFam" id="1.20.1740.10:FF:000004">
    <property type="entry name" value="Sodium:alanine symporter family protein"/>
    <property type="match status" value="1"/>
</dbReference>
<feature type="transmembrane region" description="Helical" evidence="9">
    <location>
        <begin position="343"/>
        <end position="369"/>
    </location>
</feature>
<accession>H7EPQ3</accession>
<dbReference type="PATRIC" id="fig|907348.3.peg.2969"/>
<evidence type="ECO:0000256" key="9">
    <source>
        <dbReference type="RuleBase" id="RU363064"/>
    </source>
</evidence>
<evidence type="ECO:0000256" key="1">
    <source>
        <dbReference type="ARBA" id="ARBA00004651"/>
    </source>
</evidence>
<keyword evidence="4 9" id="KW-1003">Cell membrane</keyword>
<dbReference type="AlphaFoldDB" id="H7EPQ3"/>
<dbReference type="RefSeq" id="WP_002706639.1">
    <property type="nucleotide sequence ID" value="NZ_AGRW01000055.1"/>
</dbReference>
<dbReference type="PRINTS" id="PR00175">
    <property type="entry name" value="NAALASMPORT"/>
</dbReference>
<dbReference type="STRING" id="907348.TresaDRAFT_0548"/>
<gene>
    <name evidence="10" type="ORF">TresaDRAFT_0548</name>
</gene>
<evidence type="ECO:0000256" key="2">
    <source>
        <dbReference type="ARBA" id="ARBA00009261"/>
    </source>
</evidence>
<keyword evidence="11" id="KW-1185">Reference proteome</keyword>
<dbReference type="eggNOG" id="COG1115">
    <property type="taxonomic scope" value="Bacteria"/>
</dbReference>
<dbReference type="Proteomes" id="UP000003571">
    <property type="component" value="Unassembled WGS sequence"/>
</dbReference>
<dbReference type="NCBIfam" id="TIGR00835">
    <property type="entry name" value="agcS"/>
    <property type="match status" value="1"/>
</dbReference>
<keyword evidence="6 9" id="KW-0769">Symport</keyword>
<feature type="transmembrane region" description="Helical" evidence="9">
    <location>
        <begin position="303"/>
        <end position="323"/>
    </location>
</feature>
<dbReference type="PANTHER" id="PTHR30330">
    <property type="entry name" value="AGSS FAMILY TRANSPORTER, SODIUM-ALANINE"/>
    <property type="match status" value="1"/>
</dbReference>
<comment type="subcellular location">
    <subcellularLocation>
        <location evidence="1 9">Cell membrane</location>
        <topology evidence="1 9">Multi-pass membrane protein</topology>
    </subcellularLocation>
</comment>
<keyword evidence="7 9" id="KW-1133">Transmembrane helix</keyword>
<dbReference type="InterPro" id="IPR001463">
    <property type="entry name" value="Na/Ala_symport"/>
</dbReference>
<feature type="transmembrane region" description="Helical" evidence="9">
    <location>
        <begin position="212"/>
        <end position="233"/>
    </location>
</feature>
<feature type="transmembrane region" description="Helical" evidence="9">
    <location>
        <begin position="416"/>
        <end position="437"/>
    </location>
</feature>
<evidence type="ECO:0000256" key="3">
    <source>
        <dbReference type="ARBA" id="ARBA00022448"/>
    </source>
</evidence>
<feature type="transmembrane region" description="Helical" evidence="9">
    <location>
        <begin position="183"/>
        <end position="200"/>
    </location>
</feature>
<dbReference type="Pfam" id="PF01235">
    <property type="entry name" value="Na_Ala_symp"/>
    <property type="match status" value="1"/>
</dbReference>
<evidence type="ECO:0000256" key="6">
    <source>
        <dbReference type="ARBA" id="ARBA00022847"/>
    </source>
</evidence>
<evidence type="ECO:0000256" key="5">
    <source>
        <dbReference type="ARBA" id="ARBA00022692"/>
    </source>
</evidence>
<keyword evidence="3 9" id="KW-0813">Transport</keyword>
<evidence type="ECO:0000256" key="4">
    <source>
        <dbReference type="ARBA" id="ARBA00022475"/>
    </source>
</evidence>
<sequence>MNNIVEVLNNIDSVMYYPVLIIVMAVAGLYFTLRTKGVQIRLFGEALNVIREKPDDKNHVSSLQAMLVSTASRVGTGNIVGVSTAICLGGAGAVFWMWVMCIIATSSAFVESTLAQIYKRKSKDGSCFGGPAYYIEKALHAPWLSVVFCVFLIVTYAVGFNMLASYNLQSTFEAYSFYDKGTTPLVIGIFLAILVGYCVLGGGKRIVKFTGVIVPVMGISYVLVSLVIIAFHIKTVPAMFAMIFSDAFNFRSIASGVAGSCLVYGIKRGLYSNEAGVGSAPNASASAKVSHPVSQGLVQMLSVYIDTLILCTATALMCLASGVERSEAVSGAPYVQNAISTVFGSAGAVYITVAMVLFAFTTLIGNLYYVDNALIYLNKKREPSKVFMRIFHALCAAIVFVGAVIPMDAAWAVADILMGGMTFINLPVCVILGKVAIDALNDYTKQRKELKKKGSSETPVFLAKNIALDESELDFWKSEN</sequence>
<dbReference type="Gene3D" id="1.20.1740.10">
    <property type="entry name" value="Amino acid/polyamine transporter I"/>
    <property type="match status" value="1"/>
</dbReference>
<dbReference type="PANTHER" id="PTHR30330:SF1">
    <property type="entry name" value="AMINO-ACID CARRIER PROTEIN ALST"/>
    <property type="match status" value="1"/>
</dbReference>
<dbReference type="GO" id="GO:0005283">
    <property type="term" value="F:amino acid:sodium symporter activity"/>
    <property type="evidence" value="ECO:0007669"/>
    <property type="project" value="InterPro"/>
</dbReference>
<feature type="transmembrane region" description="Helical" evidence="9">
    <location>
        <begin position="15"/>
        <end position="33"/>
    </location>
</feature>
<keyword evidence="5 9" id="KW-0812">Transmembrane</keyword>
<dbReference type="GO" id="GO:0005886">
    <property type="term" value="C:plasma membrane"/>
    <property type="evidence" value="ECO:0007669"/>
    <property type="project" value="UniProtKB-SubCell"/>
</dbReference>
<evidence type="ECO:0000256" key="7">
    <source>
        <dbReference type="ARBA" id="ARBA00022989"/>
    </source>
</evidence>
<evidence type="ECO:0000313" key="11">
    <source>
        <dbReference type="Proteomes" id="UP000003571"/>
    </source>
</evidence>